<dbReference type="EMBL" id="SSOD01000023">
    <property type="protein sequence ID" value="THF55606.1"/>
    <property type="molecule type" value="Genomic_DNA"/>
</dbReference>
<gene>
    <name evidence="1" type="ORF">E6O51_20480</name>
</gene>
<proteinExistence type="predicted"/>
<protein>
    <submittedName>
        <fullName evidence="1">Uncharacterized protein</fullName>
    </submittedName>
</protein>
<keyword evidence="2" id="KW-1185">Reference proteome</keyword>
<evidence type="ECO:0000313" key="2">
    <source>
        <dbReference type="Proteomes" id="UP000307956"/>
    </source>
</evidence>
<reference evidence="1 2" key="1">
    <citation type="submission" date="2019-04" db="EMBL/GenBank/DDBJ databases">
        <title>Azoarcus rhizosphaerae sp. nov. isolated from rhizosphere of Ficus religiosa.</title>
        <authorList>
            <person name="Lin S.-Y."/>
            <person name="Hameed A."/>
            <person name="Hsu Y.-H."/>
            <person name="Young C.-C."/>
        </authorList>
    </citation>
    <scope>NUCLEOTIDE SEQUENCE [LARGE SCALE GENOMIC DNA]</scope>
    <source>
        <strain evidence="1 2">CC-YHH848</strain>
    </source>
</reference>
<name>A0A4S4AAG8_9RHOO</name>
<comment type="caution">
    <text evidence="1">The sequence shown here is derived from an EMBL/GenBank/DDBJ whole genome shotgun (WGS) entry which is preliminary data.</text>
</comment>
<sequence length="225" mass="25161">MILGSWLALCGMVLVADTVVPPHWIDTVVGHRTIRDGRIFYIIPSTGGAPDSCEPADPSIYRPGDSITVTRSKFLRRCAVSPDCLGLNCSQPDRERLIQAAIGHRYPSIYRDLHDLRRDYPDFTPRIRRWSDEWTFLFGKGLYAVQMPEEEVIVTADGQAKTMRECGRADARCSLVAPRNPEFGIVGTVQPDDGDRAPAENRATQELRGGSTHTFLAHHPIRNHP</sequence>
<evidence type="ECO:0000313" key="1">
    <source>
        <dbReference type="EMBL" id="THF55606.1"/>
    </source>
</evidence>
<organism evidence="1 2">
    <name type="scientific">Pseudothauera rhizosphaerae</name>
    <dbReference type="NCBI Taxonomy" id="2565932"/>
    <lineage>
        <taxon>Bacteria</taxon>
        <taxon>Pseudomonadati</taxon>
        <taxon>Pseudomonadota</taxon>
        <taxon>Betaproteobacteria</taxon>
        <taxon>Rhodocyclales</taxon>
        <taxon>Zoogloeaceae</taxon>
        <taxon>Pseudothauera</taxon>
    </lineage>
</organism>
<dbReference type="Proteomes" id="UP000307956">
    <property type="component" value="Unassembled WGS sequence"/>
</dbReference>
<accession>A0A4S4AAG8</accession>
<dbReference type="AlphaFoldDB" id="A0A4S4AAG8"/>
<dbReference type="RefSeq" id="WP_136386886.1">
    <property type="nucleotide sequence ID" value="NZ_SSOD01000023.1"/>
</dbReference>